<dbReference type="InterPro" id="IPR013249">
    <property type="entry name" value="RNA_pol_sigma70_r4_t2"/>
</dbReference>
<dbReference type="InterPro" id="IPR039425">
    <property type="entry name" value="RNA_pol_sigma-70-like"/>
</dbReference>
<keyword evidence="5" id="KW-0804">Transcription</keyword>
<dbReference type="Proteomes" id="UP000241203">
    <property type="component" value="Unassembled WGS sequence"/>
</dbReference>
<gene>
    <name evidence="8" type="ORF">CLV49_1022</name>
    <name evidence="9" type="ORF">ELQ93_14145</name>
</gene>
<dbReference type="InterPro" id="IPR013324">
    <property type="entry name" value="RNA_pol_sigma_r3/r4-like"/>
</dbReference>
<reference evidence="9 11" key="2">
    <citation type="submission" date="2018-12" db="EMBL/GenBank/DDBJ databases">
        <authorList>
            <person name="hu s."/>
            <person name="Xu Y."/>
            <person name="Xu B."/>
            <person name="Li F."/>
        </authorList>
    </citation>
    <scope>NUCLEOTIDE SEQUENCE [LARGE SCALE GENOMIC DNA]</scope>
    <source>
        <strain evidence="9 11">KSW2-17</strain>
    </source>
</reference>
<dbReference type="SUPFAM" id="SSF88946">
    <property type="entry name" value="Sigma2 domain of RNA polymerase sigma factors"/>
    <property type="match status" value="1"/>
</dbReference>
<dbReference type="GO" id="GO:0003677">
    <property type="term" value="F:DNA binding"/>
    <property type="evidence" value="ECO:0007669"/>
    <property type="project" value="UniProtKB-KW"/>
</dbReference>
<dbReference type="Gene3D" id="1.10.10.10">
    <property type="entry name" value="Winged helix-like DNA-binding domain superfamily/Winged helix DNA-binding domain"/>
    <property type="match status" value="1"/>
</dbReference>
<dbReference type="Gene3D" id="1.10.1740.10">
    <property type="match status" value="1"/>
</dbReference>
<keyword evidence="4" id="KW-0238">DNA-binding</keyword>
<dbReference type="GO" id="GO:0006352">
    <property type="term" value="P:DNA-templated transcription initiation"/>
    <property type="evidence" value="ECO:0007669"/>
    <property type="project" value="InterPro"/>
</dbReference>
<organism evidence="8 10">
    <name type="scientific">Labedella gwakjiensis</name>
    <dbReference type="NCBI Taxonomy" id="390269"/>
    <lineage>
        <taxon>Bacteria</taxon>
        <taxon>Bacillati</taxon>
        <taxon>Actinomycetota</taxon>
        <taxon>Actinomycetes</taxon>
        <taxon>Micrococcales</taxon>
        <taxon>Microbacteriaceae</taxon>
        <taxon>Labedella</taxon>
    </lineage>
</organism>
<dbReference type="GO" id="GO:0016987">
    <property type="term" value="F:sigma factor activity"/>
    <property type="evidence" value="ECO:0007669"/>
    <property type="project" value="UniProtKB-KW"/>
</dbReference>
<dbReference type="RefSeq" id="WP_106562561.1">
    <property type="nucleotide sequence ID" value="NZ_PYAU01000001.1"/>
</dbReference>
<evidence type="ECO:0000313" key="8">
    <source>
        <dbReference type="EMBL" id="PSL37415.1"/>
    </source>
</evidence>
<dbReference type="AlphaFoldDB" id="A0A2P8GTZ1"/>
<comment type="similarity">
    <text evidence="1">Belongs to the sigma-70 factor family. ECF subfamily.</text>
</comment>
<dbReference type="OrthoDB" id="9811152at2"/>
<dbReference type="InterPro" id="IPR036388">
    <property type="entry name" value="WH-like_DNA-bd_sf"/>
</dbReference>
<dbReference type="Proteomes" id="UP000268291">
    <property type="component" value="Unassembled WGS sequence"/>
</dbReference>
<dbReference type="SUPFAM" id="SSF88659">
    <property type="entry name" value="Sigma3 and sigma4 domains of RNA polymerase sigma factors"/>
    <property type="match status" value="1"/>
</dbReference>
<reference evidence="8 10" key="1">
    <citation type="submission" date="2018-03" db="EMBL/GenBank/DDBJ databases">
        <title>Genomic Encyclopedia of Archaeal and Bacterial Type Strains, Phase II (KMG-II): from individual species to whole genera.</title>
        <authorList>
            <person name="Goeker M."/>
        </authorList>
    </citation>
    <scope>NUCLEOTIDE SEQUENCE [LARGE SCALE GENOMIC DNA]</scope>
    <source>
        <strain evidence="8 10">DSM 21548</strain>
    </source>
</reference>
<dbReference type="Pfam" id="PF08281">
    <property type="entry name" value="Sigma70_r4_2"/>
    <property type="match status" value="1"/>
</dbReference>
<keyword evidence="2" id="KW-0805">Transcription regulation</keyword>
<name>A0A2P8GTZ1_9MICO</name>
<evidence type="ECO:0000256" key="5">
    <source>
        <dbReference type="ARBA" id="ARBA00023163"/>
    </source>
</evidence>
<accession>A0A2P8GTZ1</accession>
<keyword evidence="11" id="KW-1185">Reference proteome</keyword>
<dbReference type="PANTHER" id="PTHR43133">
    <property type="entry name" value="RNA POLYMERASE ECF-TYPE SIGMA FACTO"/>
    <property type="match status" value="1"/>
</dbReference>
<evidence type="ECO:0000259" key="6">
    <source>
        <dbReference type="Pfam" id="PF04542"/>
    </source>
</evidence>
<sequence>MTVTMTRPTPEWSAMGTADADFDVAAAFAEHGSSLLGFAVNALRDRPLAEDCVQETFLRAWRGRSGFDAARGSARTWLFAIERRVILDVFRARQRTPVLVPTEHAGELVADAGDPLERLRIVEALARVSPEQREAVVAVHLTGLSYQEFSEASGVPVATLRTRVFYALRAMRGHLEEVER</sequence>
<evidence type="ECO:0000256" key="2">
    <source>
        <dbReference type="ARBA" id="ARBA00023015"/>
    </source>
</evidence>
<evidence type="ECO:0000259" key="7">
    <source>
        <dbReference type="Pfam" id="PF08281"/>
    </source>
</evidence>
<feature type="domain" description="RNA polymerase sigma factor 70 region 4 type 2" evidence="7">
    <location>
        <begin position="119"/>
        <end position="171"/>
    </location>
</feature>
<keyword evidence="3" id="KW-0731">Sigma factor</keyword>
<dbReference type="InterPro" id="IPR007627">
    <property type="entry name" value="RNA_pol_sigma70_r2"/>
</dbReference>
<dbReference type="Pfam" id="PF04542">
    <property type="entry name" value="Sigma70_r2"/>
    <property type="match status" value="1"/>
</dbReference>
<dbReference type="InterPro" id="IPR013325">
    <property type="entry name" value="RNA_pol_sigma_r2"/>
</dbReference>
<protein>
    <submittedName>
        <fullName evidence="8">RNA polymerase sigma-70 factor (ECF subfamily)</fullName>
    </submittedName>
    <submittedName>
        <fullName evidence="9">Sigma-70 family RNA polymerase sigma factor</fullName>
    </submittedName>
</protein>
<evidence type="ECO:0000313" key="9">
    <source>
        <dbReference type="EMBL" id="RUQ84733.1"/>
    </source>
</evidence>
<evidence type="ECO:0000256" key="4">
    <source>
        <dbReference type="ARBA" id="ARBA00023125"/>
    </source>
</evidence>
<proteinExistence type="inferred from homology"/>
<dbReference type="EMBL" id="PYAU01000001">
    <property type="protein sequence ID" value="PSL37415.1"/>
    <property type="molecule type" value="Genomic_DNA"/>
</dbReference>
<comment type="caution">
    <text evidence="8">The sequence shown here is derived from an EMBL/GenBank/DDBJ whole genome shotgun (WGS) entry which is preliminary data.</text>
</comment>
<dbReference type="PANTHER" id="PTHR43133:SF52">
    <property type="entry name" value="ECF RNA POLYMERASE SIGMA FACTOR SIGL"/>
    <property type="match status" value="1"/>
</dbReference>
<dbReference type="EMBL" id="RZGY01000002">
    <property type="protein sequence ID" value="RUQ84733.1"/>
    <property type="molecule type" value="Genomic_DNA"/>
</dbReference>
<dbReference type="InterPro" id="IPR014284">
    <property type="entry name" value="RNA_pol_sigma-70_dom"/>
</dbReference>
<feature type="domain" description="RNA polymerase sigma-70 region 2" evidence="6">
    <location>
        <begin position="28"/>
        <end position="96"/>
    </location>
</feature>
<evidence type="ECO:0000256" key="1">
    <source>
        <dbReference type="ARBA" id="ARBA00010641"/>
    </source>
</evidence>
<evidence type="ECO:0000313" key="11">
    <source>
        <dbReference type="Proteomes" id="UP000268291"/>
    </source>
</evidence>
<dbReference type="CDD" id="cd06171">
    <property type="entry name" value="Sigma70_r4"/>
    <property type="match status" value="1"/>
</dbReference>
<evidence type="ECO:0000256" key="3">
    <source>
        <dbReference type="ARBA" id="ARBA00023082"/>
    </source>
</evidence>
<dbReference type="NCBIfam" id="TIGR02937">
    <property type="entry name" value="sigma70-ECF"/>
    <property type="match status" value="1"/>
</dbReference>
<evidence type="ECO:0000313" key="10">
    <source>
        <dbReference type="Proteomes" id="UP000241203"/>
    </source>
</evidence>